<dbReference type="InterPro" id="IPR013783">
    <property type="entry name" value="Ig-like_fold"/>
</dbReference>
<keyword evidence="5" id="KW-1185">Reference proteome</keyword>
<dbReference type="GO" id="GO:0004553">
    <property type="term" value="F:hydrolase activity, hydrolyzing O-glycosyl compounds"/>
    <property type="evidence" value="ECO:0007669"/>
    <property type="project" value="InterPro"/>
</dbReference>
<dbReference type="AlphaFoldDB" id="A0A7W4PFC3"/>
<comment type="similarity">
    <text evidence="1">Belongs to the glycosyl hydrolase 3 family.</text>
</comment>
<dbReference type="InterPro" id="IPR050288">
    <property type="entry name" value="Cellulose_deg_GH3"/>
</dbReference>
<protein>
    <submittedName>
        <fullName evidence="4">Beta-glucosidase</fullName>
    </submittedName>
</protein>
<dbReference type="GO" id="GO:0005975">
    <property type="term" value="P:carbohydrate metabolic process"/>
    <property type="evidence" value="ECO:0007669"/>
    <property type="project" value="InterPro"/>
</dbReference>
<evidence type="ECO:0000256" key="1">
    <source>
        <dbReference type="ARBA" id="ARBA00005336"/>
    </source>
</evidence>
<dbReference type="PANTHER" id="PTHR42715:SF10">
    <property type="entry name" value="BETA-GLUCOSIDASE"/>
    <property type="match status" value="1"/>
</dbReference>
<dbReference type="InterPro" id="IPR026891">
    <property type="entry name" value="Fn3-like"/>
</dbReference>
<dbReference type="Proteomes" id="UP000555756">
    <property type="component" value="Unassembled WGS sequence"/>
</dbReference>
<name>A0A7W4PFC3_9PROT</name>
<organism evidence="4 5">
    <name type="scientific">Gluconacetobacter azotocaptans</name>
    <dbReference type="NCBI Taxonomy" id="142834"/>
    <lineage>
        <taxon>Bacteria</taxon>
        <taxon>Pseudomonadati</taxon>
        <taxon>Pseudomonadota</taxon>
        <taxon>Alphaproteobacteria</taxon>
        <taxon>Acetobacterales</taxon>
        <taxon>Acetobacteraceae</taxon>
        <taxon>Gluconacetobacter</taxon>
    </lineage>
</organism>
<dbReference type="InterPro" id="IPR017853">
    <property type="entry name" value="GH"/>
</dbReference>
<dbReference type="Gene3D" id="3.40.50.1700">
    <property type="entry name" value="Glycoside hydrolase family 3 C-terminal domain"/>
    <property type="match status" value="2"/>
</dbReference>
<dbReference type="SMART" id="SM01217">
    <property type="entry name" value="Fn3_like"/>
    <property type="match status" value="1"/>
</dbReference>
<keyword evidence="2" id="KW-0378">Hydrolase</keyword>
<evidence type="ECO:0000259" key="3">
    <source>
        <dbReference type="SMART" id="SM01217"/>
    </source>
</evidence>
<dbReference type="Pfam" id="PF14310">
    <property type="entry name" value="Fn3-like"/>
    <property type="match status" value="1"/>
</dbReference>
<evidence type="ECO:0000313" key="5">
    <source>
        <dbReference type="Proteomes" id="UP000555756"/>
    </source>
</evidence>
<dbReference type="SUPFAM" id="SSF52279">
    <property type="entry name" value="Beta-D-glucan exohydrolase, C-terminal domain"/>
    <property type="match status" value="1"/>
</dbReference>
<dbReference type="InterPro" id="IPR002772">
    <property type="entry name" value="Glyco_hydro_3_C"/>
</dbReference>
<evidence type="ECO:0000256" key="2">
    <source>
        <dbReference type="ARBA" id="ARBA00022801"/>
    </source>
</evidence>
<dbReference type="PANTHER" id="PTHR42715">
    <property type="entry name" value="BETA-GLUCOSIDASE"/>
    <property type="match status" value="1"/>
</dbReference>
<sequence>MTGARRRSGQWRGRMSRVAVAAVAAGLVGGGGVIRAGGVERPAKLAVLLARLTPAEKLDLVQARLSRPQAGQATVVTLPGIPRVGLPAVRIALEGAQGAPSPLALMASWDLGLAHRVGLASARSARAAGQAAVPVGGVGPVGVGRTRDGEDPLLAGSVMGAMAAGLMSGHVLPLFGGDDAGRAGPSVLPGDRMLGLYLAIGQAHGGGILCRTTVAAARPCGDTDRMGRTIREGWRFGGMVTEVADREADGDGTSRLPFLLASIADGVDLEASPSGADGLYAVPLRQALRSGAMPWSRLDTMAERILRTFDESGVIDRPAPYVTPQAAAGLSSARDPLLDEEMAEGAVLLQNENDVLPLAGTQAEPVLVVGTGGTHDAAGAVAEAMRRTGQVVRLAADSPGDGGVPADAAKADCVLVFSDGRQDDRLIAALAGNGGHVVVVLLSDDPDRPMPWLDLVDGVVQAWSWRGGGAPALAALLTGQKDFAGRLPATFTGGRAPADVGRGGYKAFDRAHVAPLFPFGYGLSERARFTYSDLRVTRDGTRLVVSFGVANAGSGAGRDVPQIYLDLPAGVGDAPKRLVGWRTVQLAPGQGAHLSMGIDAHLLGQWNAPALEWVVPAGDYTVSLGAHSANLVRHVALHLPEMHVPGALPPGPAAESTVRDE</sequence>
<evidence type="ECO:0000313" key="4">
    <source>
        <dbReference type="EMBL" id="MBB2188731.1"/>
    </source>
</evidence>
<dbReference type="EMBL" id="JABEQF010000001">
    <property type="protein sequence ID" value="MBB2188731.1"/>
    <property type="molecule type" value="Genomic_DNA"/>
</dbReference>
<dbReference type="InterPro" id="IPR036962">
    <property type="entry name" value="Glyco_hydro_3_N_sf"/>
</dbReference>
<accession>A0A7W4PFC3</accession>
<dbReference type="Pfam" id="PF01915">
    <property type="entry name" value="Glyco_hydro_3_C"/>
    <property type="match status" value="1"/>
</dbReference>
<dbReference type="SUPFAM" id="SSF51445">
    <property type="entry name" value="(Trans)glycosidases"/>
    <property type="match status" value="1"/>
</dbReference>
<proteinExistence type="inferred from homology"/>
<dbReference type="Gene3D" id="3.20.20.300">
    <property type="entry name" value="Glycoside hydrolase, family 3, N-terminal domain"/>
    <property type="match status" value="2"/>
</dbReference>
<reference evidence="4 5" key="1">
    <citation type="submission" date="2020-04" db="EMBL/GenBank/DDBJ databases">
        <title>Description of novel Gluconacetobacter.</title>
        <authorList>
            <person name="Sombolestani A."/>
        </authorList>
    </citation>
    <scope>NUCLEOTIDE SEQUENCE [LARGE SCALE GENOMIC DNA]</scope>
    <source>
        <strain evidence="4 5">LMG 21311</strain>
    </source>
</reference>
<gene>
    <name evidence="4" type="ORF">HLH34_01970</name>
</gene>
<dbReference type="Gene3D" id="2.60.40.10">
    <property type="entry name" value="Immunoglobulins"/>
    <property type="match status" value="1"/>
</dbReference>
<feature type="domain" description="Fibronectin type III-like" evidence="3">
    <location>
        <begin position="559"/>
        <end position="628"/>
    </location>
</feature>
<dbReference type="InterPro" id="IPR036881">
    <property type="entry name" value="Glyco_hydro_3_C_sf"/>
</dbReference>
<comment type="caution">
    <text evidence="4">The sequence shown here is derived from an EMBL/GenBank/DDBJ whole genome shotgun (WGS) entry which is preliminary data.</text>
</comment>